<accession>A0A423Q122</accession>
<proteinExistence type="predicted"/>
<name>A0A423Q122_9GAMM</name>
<dbReference type="InParanoid" id="A0A423Q122"/>
<dbReference type="Proteomes" id="UP000285310">
    <property type="component" value="Unassembled WGS sequence"/>
</dbReference>
<keyword evidence="2" id="KW-1185">Reference proteome</keyword>
<dbReference type="AlphaFoldDB" id="A0A423Q122"/>
<dbReference type="OrthoDB" id="6388191at2"/>
<organism evidence="1 2">
    <name type="scientific">Salinisphaera japonica YTM-1</name>
    <dbReference type="NCBI Taxonomy" id="1209778"/>
    <lineage>
        <taxon>Bacteria</taxon>
        <taxon>Pseudomonadati</taxon>
        <taxon>Pseudomonadota</taxon>
        <taxon>Gammaproteobacteria</taxon>
        <taxon>Salinisphaerales</taxon>
        <taxon>Salinisphaeraceae</taxon>
        <taxon>Salinisphaera</taxon>
    </lineage>
</organism>
<sequence length="331" mass="37204">MPSLDIFRGDAFHMDTLSHTVNQMPRLETKLAAMNLFAQNGIRTTEMWIERQQGDLSLVQTRPRGAPSQQMRGDDRDALKFKVPHASLESTIYPDEVQDVRRFGSDNEMQSVQEVVNARMTKMRRHIDATTEHMRVGALKGQIRDADGSIIHDLHDEFATSPTKASFQFSDPAAKIRQSCLGVSRTIEDELGEEGHSGITAICGPMFFDALIDHPDVREAYARWQDGEALRNDPRAGFQFAGIEFVEYRAKTNGKNYLDPDDCLAFPRGTSLFIERYAPADWIGATNTIGAPVYARMAVDPEFERWAKVHVQSNPLPLAVRPSIVTHIEMA</sequence>
<reference evidence="1 2" key="1">
    <citation type="submission" date="2013-10" db="EMBL/GenBank/DDBJ databases">
        <title>Salinisphaera japonica YTM-1 Genome Sequencing.</title>
        <authorList>
            <person name="Lai Q."/>
            <person name="Li C."/>
            <person name="Shao Z."/>
        </authorList>
    </citation>
    <scope>NUCLEOTIDE SEQUENCE [LARGE SCALE GENOMIC DNA]</scope>
    <source>
        <strain evidence="1 2">YTM-1</strain>
    </source>
</reference>
<gene>
    <name evidence="1" type="ORF">SAJA_02055</name>
</gene>
<comment type="caution">
    <text evidence="1">The sequence shown here is derived from an EMBL/GenBank/DDBJ whole genome shotgun (WGS) entry which is preliminary data.</text>
</comment>
<protein>
    <submittedName>
        <fullName evidence="1">Elements of external origin</fullName>
    </submittedName>
</protein>
<evidence type="ECO:0000313" key="2">
    <source>
        <dbReference type="Proteomes" id="UP000285310"/>
    </source>
</evidence>
<dbReference type="EMBL" id="AYKG01000003">
    <property type="protein sequence ID" value="ROO31957.1"/>
    <property type="molecule type" value="Genomic_DNA"/>
</dbReference>
<dbReference type="RefSeq" id="WP_123656990.1">
    <property type="nucleotide sequence ID" value="NZ_AYKG01000003.1"/>
</dbReference>
<dbReference type="Pfam" id="PF03864">
    <property type="entry name" value="Phage_cap_E"/>
    <property type="match status" value="1"/>
</dbReference>
<dbReference type="InterPro" id="IPR005564">
    <property type="entry name" value="Major_capsid_GpE"/>
</dbReference>
<evidence type="ECO:0000313" key="1">
    <source>
        <dbReference type="EMBL" id="ROO31957.1"/>
    </source>
</evidence>